<dbReference type="InterPro" id="IPR023214">
    <property type="entry name" value="HAD_sf"/>
</dbReference>
<dbReference type="Pfam" id="PF00702">
    <property type="entry name" value="Hydrolase"/>
    <property type="match status" value="1"/>
</dbReference>
<evidence type="ECO:0008006" key="3">
    <source>
        <dbReference type="Google" id="ProtNLM"/>
    </source>
</evidence>
<evidence type="ECO:0000313" key="1">
    <source>
        <dbReference type="EMBL" id="RUO27537.1"/>
    </source>
</evidence>
<comment type="caution">
    <text evidence="1">The sequence shown here is derived from an EMBL/GenBank/DDBJ whole genome shotgun (WGS) entry which is preliminary data.</text>
</comment>
<dbReference type="EMBL" id="PIPK01000002">
    <property type="protein sequence ID" value="RUO27537.1"/>
    <property type="molecule type" value="Genomic_DNA"/>
</dbReference>
<keyword evidence="2" id="KW-1185">Reference proteome</keyword>
<dbReference type="RefSeq" id="WP_111570276.1">
    <property type="nucleotide sequence ID" value="NZ_PIPK01000002.1"/>
</dbReference>
<reference evidence="1 2" key="1">
    <citation type="journal article" date="2018" name="Front. Microbiol.">
        <title>Genome-Based Analysis Reveals the Taxonomy and Diversity of the Family Idiomarinaceae.</title>
        <authorList>
            <person name="Liu Y."/>
            <person name="Lai Q."/>
            <person name="Shao Z."/>
        </authorList>
    </citation>
    <scope>NUCLEOTIDE SEQUENCE [LARGE SCALE GENOMIC DNA]</scope>
    <source>
        <strain evidence="1 2">CF12-14</strain>
    </source>
</reference>
<dbReference type="Proteomes" id="UP000287865">
    <property type="component" value="Unassembled WGS sequence"/>
</dbReference>
<dbReference type="SUPFAM" id="SSF56784">
    <property type="entry name" value="HAD-like"/>
    <property type="match status" value="1"/>
</dbReference>
<organism evidence="1 2">
    <name type="scientific">Aliidiomarina maris</name>
    <dbReference type="NCBI Taxonomy" id="531312"/>
    <lineage>
        <taxon>Bacteria</taxon>
        <taxon>Pseudomonadati</taxon>
        <taxon>Pseudomonadota</taxon>
        <taxon>Gammaproteobacteria</taxon>
        <taxon>Alteromonadales</taxon>
        <taxon>Idiomarinaceae</taxon>
        <taxon>Aliidiomarina</taxon>
    </lineage>
</organism>
<accession>A0ABY0BU52</accession>
<sequence>MAATHSYGFDILLAQMGASIDVMRMRWSMVDRIQVREEWLAKAERADVIVFDLDGTLVDSDYANYLAYKDAVMSVLSTQIEIDFTLGTRITRDLLEELIPAITHKQLDEIALLKERLYHKFLSETETSPRLIEMVARVQDKEVVLATNSRRCRAEMLLNHHGLIEKFTRKIYRDAESQRDKYVQLMAELPKGSMSILVFENDKKAIESAVACGIGIDQIIDVSRIPR</sequence>
<name>A0ABY0BU52_9GAMM</name>
<gene>
    <name evidence="1" type="ORF">CWE07_02595</name>
</gene>
<dbReference type="Gene3D" id="3.40.50.1000">
    <property type="entry name" value="HAD superfamily/HAD-like"/>
    <property type="match status" value="1"/>
</dbReference>
<dbReference type="InterPro" id="IPR023198">
    <property type="entry name" value="PGP-like_dom2"/>
</dbReference>
<proteinExistence type="predicted"/>
<evidence type="ECO:0000313" key="2">
    <source>
        <dbReference type="Proteomes" id="UP000287865"/>
    </source>
</evidence>
<dbReference type="InterPro" id="IPR036412">
    <property type="entry name" value="HAD-like_sf"/>
</dbReference>
<protein>
    <recommendedName>
        <fullName evidence="3">Beta-phosphoglucomutase-like phosphatase (HAD superfamily)</fullName>
    </recommendedName>
</protein>
<dbReference type="Gene3D" id="1.10.150.240">
    <property type="entry name" value="Putative phosphatase, domain 2"/>
    <property type="match status" value="1"/>
</dbReference>